<proteinExistence type="predicted"/>
<sequence>MPGDRGLRGLCSCRQPAQRRRENITRMRRDRFLFMGYWIYLYHFFLCDPFSSDTRPALARPAGQLQATIGKVRGEDRLTTFSVHTKGQIPFGKADVMGIRESLE</sequence>
<dbReference type="EMBL" id="LNQE01001719">
    <property type="protein sequence ID" value="KUG13357.1"/>
    <property type="molecule type" value="Genomic_DNA"/>
</dbReference>
<gene>
    <name evidence="1" type="ORF">ASZ90_016383</name>
</gene>
<comment type="caution">
    <text evidence="1">The sequence shown here is derived from an EMBL/GenBank/DDBJ whole genome shotgun (WGS) entry which is preliminary data.</text>
</comment>
<organism evidence="1">
    <name type="scientific">hydrocarbon metagenome</name>
    <dbReference type="NCBI Taxonomy" id="938273"/>
    <lineage>
        <taxon>unclassified sequences</taxon>
        <taxon>metagenomes</taxon>
        <taxon>ecological metagenomes</taxon>
    </lineage>
</organism>
<protein>
    <submittedName>
        <fullName evidence="1">Uncharacterized protein</fullName>
    </submittedName>
</protein>
<accession>A0A0W8EXS3</accession>
<name>A0A0W8EXS3_9ZZZZ</name>
<reference evidence="1" key="1">
    <citation type="journal article" date="2015" name="Proc. Natl. Acad. Sci. U.S.A.">
        <title>Networks of energetic and metabolic interactions define dynamics in microbial communities.</title>
        <authorList>
            <person name="Embree M."/>
            <person name="Liu J.K."/>
            <person name="Al-Bassam M.M."/>
            <person name="Zengler K."/>
        </authorList>
    </citation>
    <scope>NUCLEOTIDE SEQUENCE</scope>
</reference>
<evidence type="ECO:0000313" key="1">
    <source>
        <dbReference type="EMBL" id="KUG13357.1"/>
    </source>
</evidence>
<dbReference type="AlphaFoldDB" id="A0A0W8EXS3"/>